<accession>A0A5E4GNX8</accession>
<reference evidence="2" key="1">
    <citation type="journal article" date="2020" name="Plant J.">
        <title>Transposons played a major role in the diversification between the closely related almond and peach genomes: results from the almond genome sequence.</title>
        <authorList>
            <person name="Alioto T."/>
            <person name="Alexiou K.G."/>
            <person name="Bardil A."/>
            <person name="Barteri F."/>
            <person name="Castanera R."/>
            <person name="Cruz F."/>
            <person name="Dhingra A."/>
            <person name="Duval H."/>
            <person name="Fernandez I Marti A."/>
            <person name="Frias L."/>
            <person name="Galan B."/>
            <person name="Garcia J.L."/>
            <person name="Howad W."/>
            <person name="Gomez-Garrido J."/>
            <person name="Gut M."/>
            <person name="Julca I."/>
            <person name="Morata J."/>
            <person name="Puigdomenech P."/>
            <person name="Ribeca P."/>
            <person name="Rubio Cabetas M.J."/>
            <person name="Vlasova A."/>
            <person name="Wirthensohn M."/>
            <person name="Garcia-Mas J."/>
            <person name="Gabaldon T."/>
            <person name="Casacuberta J.M."/>
            <person name="Arus P."/>
        </authorList>
    </citation>
    <scope>NUCLEOTIDE SEQUENCE [LARGE SCALE GENOMIC DNA]</scope>
    <source>
        <strain evidence="2">cv. Texas</strain>
    </source>
</reference>
<protein>
    <submittedName>
        <fullName evidence="1">PREDICTED: keratin type I cytoskeletal</fullName>
    </submittedName>
</protein>
<feature type="non-terminal residue" evidence="1">
    <location>
        <position position="88"/>
    </location>
</feature>
<evidence type="ECO:0000313" key="2">
    <source>
        <dbReference type="Proteomes" id="UP000327085"/>
    </source>
</evidence>
<organism evidence="1 2">
    <name type="scientific">Prunus dulcis</name>
    <name type="common">Almond</name>
    <name type="synonym">Amygdalus dulcis</name>
    <dbReference type="NCBI Taxonomy" id="3755"/>
    <lineage>
        <taxon>Eukaryota</taxon>
        <taxon>Viridiplantae</taxon>
        <taxon>Streptophyta</taxon>
        <taxon>Embryophyta</taxon>
        <taxon>Tracheophyta</taxon>
        <taxon>Spermatophyta</taxon>
        <taxon>Magnoliopsida</taxon>
        <taxon>eudicotyledons</taxon>
        <taxon>Gunneridae</taxon>
        <taxon>Pentapetalae</taxon>
        <taxon>rosids</taxon>
        <taxon>fabids</taxon>
        <taxon>Rosales</taxon>
        <taxon>Rosaceae</taxon>
        <taxon>Amygdaloideae</taxon>
        <taxon>Amygdaleae</taxon>
        <taxon>Prunus</taxon>
    </lineage>
</organism>
<gene>
    <name evidence="1" type="ORF">ALMOND_2B010492</name>
</gene>
<dbReference type="Gramene" id="VVA41464">
    <property type="protein sequence ID" value="VVA41464"/>
    <property type="gene ID" value="Prudul26B010492"/>
</dbReference>
<dbReference type="Proteomes" id="UP000327085">
    <property type="component" value="Unassembled WGS sequence"/>
</dbReference>
<sequence length="88" mass="10009">YGHISSKYANTLKKQNDGKNKALHTTWSDNNFDSENNEKVIALITTVNLDEPTKKDDDCEDINIEFIMNKYDDVLAASQKLSKQNSDL</sequence>
<feature type="non-terminal residue" evidence="1">
    <location>
        <position position="1"/>
    </location>
</feature>
<name>A0A5E4GNX8_PRUDU</name>
<dbReference type="InParanoid" id="A0A5E4GNX8"/>
<dbReference type="GO" id="GO:0005882">
    <property type="term" value="C:intermediate filament"/>
    <property type="evidence" value="ECO:0007669"/>
    <property type="project" value="UniProtKB-KW"/>
</dbReference>
<proteinExistence type="predicted"/>
<dbReference type="AlphaFoldDB" id="A0A5E4GNX8"/>
<dbReference type="EMBL" id="CABIKO010001314">
    <property type="protein sequence ID" value="VVA41464.1"/>
    <property type="molecule type" value="Genomic_DNA"/>
</dbReference>
<keyword evidence="1" id="KW-0416">Keratin</keyword>
<evidence type="ECO:0000313" key="1">
    <source>
        <dbReference type="EMBL" id="VVA41464.1"/>
    </source>
</evidence>